<protein>
    <submittedName>
        <fullName evidence="1">Uncharacterized protein</fullName>
    </submittedName>
</protein>
<gene>
    <name evidence="1" type="ORF">EVAR_98026_1</name>
</gene>
<comment type="caution">
    <text evidence="1">The sequence shown here is derived from an EMBL/GenBank/DDBJ whole genome shotgun (WGS) entry which is preliminary data.</text>
</comment>
<dbReference type="Proteomes" id="UP000299102">
    <property type="component" value="Unassembled WGS sequence"/>
</dbReference>
<accession>A0A4C2A5Z5</accession>
<sequence length="125" mass="13860">MELKWGGKMGINCQFFTFGALISTVYSLFPGLSHQGVGATVLKSGQHSAKMMQAVELPELFGALPNKLFYTAGAVAALDQMWMYARWVSRGDSVNQTHIPACPFAELGQDKIASMWIQNFMMGWY</sequence>
<evidence type="ECO:0000313" key="1">
    <source>
        <dbReference type="EMBL" id="GBP95528.1"/>
    </source>
</evidence>
<dbReference type="EMBL" id="BGZK01002646">
    <property type="protein sequence ID" value="GBP95528.1"/>
    <property type="molecule type" value="Genomic_DNA"/>
</dbReference>
<name>A0A4C2A5Z5_EUMVA</name>
<organism evidence="1 2">
    <name type="scientific">Eumeta variegata</name>
    <name type="common">Bagworm moth</name>
    <name type="synonym">Eumeta japonica</name>
    <dbReference type="NCBI Taxonomy" id="151549"/>
    <lineage>
        <taxon>Eukaryota</taxon>
        <taxon>Metazoa</taxon>
        <taxon>Ecdysozoa</taxon>
        <taxon>Arthropoda</taxon>
        <taxon>Hexapoda</taxon>
        <taxon>Insecta</taxon>
        <taxon>Pterygota</taxon>
        <taxon>Neoptera</taxon>
        <taxon>Endopterygota</taxon>
        <taxon>Lepidoptera</taxon>
        <taxon>Glossata</taxon>
        <taxon>Ditrysia</taxon>
        <taxon>Tineoidea</taxon>
        <taxon>Psychidae</taxon>
        <taxon>Oiketicinae</taxon>
        <taxon>Eumeta</taxon>
    </lineage>
</organism>
<keyword evidence="2" id="KW-1185">Reference proteome</keyword>
<evidence type="ECO:0000313" key="2">
    <source>
        <dbReference type="Proteomes" id="UP000299102"/>
    </source>
</evidence>
<reference evidence="1 2" key="1">
    <citation type="journal article" date="2019" name="Commun. Biol.">
        <title>The bagworm genome reveals a unique fibroin gene that provides high tensile strength.</title>
        <authorList>
            <person name="Kono N."/>
            <person name="Nakamura H."/>
            <person name="Ohtoshi R."/>
            <person name="Tomita M."/>
            <person name="Numata K."/>
            <person name="Arakawa K."/>
        </authorList>
    </citation>
    <scope>NUCLEOTIDE SEQUENCE [LARGE SCALE GENOMIC DNA]</scope>
</reference>
<proteinExistence type="predicted"/>
<dbReference type="AlphaFoldDB" id="A0A4C2A5Z5"/>